<evidence type="ECO:0000256" key="1">
    <source>
        <dbReference type="SAM" id="MobiDB-lite"/>
    </source>
</evidence>
<gene>
    <name evidence="2" type="ORF">PCOR1329_LOCUS75278</name>
</gene>
<name>A0ABN9XBL9_9DINO</name>
<proteinExistence type="predicted"/>
<dbReference type="EMBL" id="CAUYUJ010020262">
    <property type="protein sequence ID" value="CAK0896953.1"/>
    <property type="molecule type" value="Genomic_DNA"/>
</dbReference>
<sequence length="118" mass="12335">MGAEAQHGRPRDTGQMTTREARAGDGEPAPPGARAPSPAHPGRSGGTAEQRRSSGLRGNDKGGTGTGGERDVNPQKEAARPDAQITSTPLSVGPMPVRAKAKQDKRTVHPRRTRGRKA</sequence>
<feature type="compositionally biased region" description="Basic and acidic residues" evidence="1">
    <location>
        <begin position="68"/>
        <end position="80"/>
    </location>
</feature>
<evidence type="ECO:0000313" key="3">
    <source>
        <dbReference type="Proteomes" id="UP001189429"/>
    </source>
</evidence>
<dbReference type="Proteomes" id="UP001189429">
    <property type="component" value="Unassembled WGS sequence"/>
</dbReference>
<keyword evidence="3" id="KW-1185">Reference proteome</keyword>
<organism evidence="2 3">
    <name type="scientific">Prorocentrum cordatum</name>
    <dbReference type="NCBI Taxonomy" id="2364126"/>
    <lineage>
        <taxon>Eukaryota</taxon>
        <taxon>Sar</taxon>
        <taxon>Alveolata</taxon>
        <taxon>Dinophyceae</taxon>
        <taxon>Prorocentrales</taxon>
        <taxon>Prorocentraceae</taxon>
        <taxon>Prorocentrum</taxon>
    </lineage>
</organism>
<comment type="caution">
    <text evidence="2">The sequence shown here is derived from an EMBL/GenBank/DDBJ whole genome shotgun (WGS) entry which is preliminary data.</text>
</comment>
<feature type="region of interest" description="Disordered" evidence="1">
    <location>
        <begin position="1"/>
        <end position="118"/>
    </location>
</feature>
<reference evidence="2" key="1">
    <citation type="submission" date="2023-10" db="EMBL/GenBank/DDBJ databases">
        <authorList>
            <person name="Chen Y."/>
            <person name="Shah S."/>
            <person name="Dougan E. K."/>
            <person name="Thang M."/>
            <person name="Chan C."/>
        </authorList>
    </citation>
    <scope>NUCLEOTIDE SEQUENCE [LARGE SCALE GENOMIC DNA]</scope>
</reference>
<accession>A0ABN9XBL9</accession>
<protein>
    <submittedName>
        <fullName evidence="2">Uncharacterized protein</fullName>
    </submittedName>
</protein>
<feature type="compositionally biased region" description="Basic and acidic residues" evidence="1">
    <location>
        <begin position="1"/>
        <end position="12"/>
    </location>
</feature>
<feature type="compositionally biased region" description="Basic residues" evidence="1">
    <location>
        <begin position="108"/>
        <end position="118"/>
    </location>
</feature>
<evidence type="ECO:0000313" key="2">
    <source>
        <dbReference type="EMBL" id="CAK0896953.1"/>
    </source>
</evidence>